<proteinExistence type="predicted"/>
<feature type="region of interest" description="Disordered" evidence="1">
    <location>
        <begin position="42"/>
        <end position="64"/>
    </location>
</feature>
<feature type="compositionally biased region" description="Polar residues" evidence="1">
    <location>
        <begin position="53"/>
        <end position="64"/>
    </location>
</feature>
<feature type="region of interest" description="Disordered" evidence="1">
    <location>
        <begin position="91"/>
        <end position="120"/>
    </location>
</feature>
<dbReference type="AlphaFoldDB" id="A0A8S0XGZ6"/>
<reference evidence="2 3" key="1">
    <citation type="submission" date="2020-01" db="EMBL/GenBank/DDBJ databases">
        <authorList>
            <person name="Gupta K D."/>
        </authorList>
    </citation>
    <scope>NUCLEOTIDE SEQUENCE [LARGE SCALE GENOMIC DNA]</scope>
</reference>
<evidence type="ECO:0000313" key="3">
    <source>
        <dbReference type="Proteomes" id="UP000467700"/>
    </source>
</evidence>
<name>A0A8S0XGZ6_CYCAE</name>
<keyword evidence="3" id="KW-1185">Reference proteome</keyword>
<evidence type="ECO:0000313" key="2">
    <source>
        <dbReference type="EMBL" id="CAA7262159.1"/>
    </source>
</evidence>
<dbReference type="EMBL" id="CACVBS010000035">
    <property type="protein sequence ID" value="CAA7262159.1"/>
    <property type="molecule type" value="Genomic_DNA"/>
</dbReference>
<gene>
    <name evidence="2" type="ORF">AAE3_LOCUS4517</name>
</gene>
<evidence type="ECO:0000256" key="1">
    <source>
        <dbReference type="SAM" id="MobiDB-lite"/>
    </source>
</evidence>
<protein>
    <submittedName>
        <fullName evidence="2">Uncharacterized protein</fullName>
    </submittedName>
</protein>
<comment type="caution">
    <text evidence="2">The sequence shown here is derived from an EMBL/GenBank/DDBJ whole genome shotgun (WGS) entry which is preliminary data.</text>
</comment>
<dbReference type="Proteomes" id="UP000467700">
    <property type="component" value="Unassembled WGS sequence"/>
</dbReference>
<sequence>MPSPSKKAGVQHRRVPTTEFTVASSALLARGWTCVQSAHQRQKSCVTGRTEPNDSWENTPPSMSSITIPAMESPVVISPAFGMHSATTSCLPPLRSSKGESVWAKETETGEKAVMNVPPS</sequence>
<organism evidence="2 3">
    <name type="scientific">Cyclocybe aegerita</name>
    <name type="common">Black poplar mushroom</name>
    <name type="synonym">Agrocybe aegerita</name>
    <dbReference type="NCBI Taxonomy" id="1973307"/>
    <lineage>
        <taxon>Eukaryota</taxon>
        <taxon>Fungi</taxon>
        <taxon>Dikarya</taxon>
        <taxon>Basidiomycota</taxon>
        <taxon>Agaricomycotina</taxon>
        <taxon>Agaricomycetes</taxon>
        <taxon>Agaricomycetidae</taxon>
        <taxon>Agaricales</taxon>
        <taxon>Agaricineae</taxon>
        <taxon>Bolbitiaceae</taxon>
        <taxon>Cyclocybe</taxon>
    </lineage>
</organism>
<accession>A0A8S0XGZ6</accession>